<dbReference type="PANTHER" id="PTHR38767">
    <property type="entry name" value="DNA POLYMERASE III SUBUNIT CHI"/>
    <property type="match status" value="1"/>
</dbReference>
<gene>
    <name evidence="1" type="ORF">NAF29_12120</name>
</gene>
<proteinExistence type="predicted"/>
<dbReference type="GO" id="GO:0003887">
    <property type="term" value="F:DNA-directed DNA polymerase activity"/>
    <property type="evidence" value="ECO:0007669"/>
    <property type="project" value="InterPro"/>
</dbReference>
<dbReference type="RefSeq" id="WP_251261848.1">
    <property type="nucleotide sequence ID" value="NZ_JAMQGP010000006.1"/>
</dbReference>
<dbReference type="InterPro" id="IPR036768">
    <property type="entry name" value="PolIII_chi_sf"/>
</dbReference>
<organism evidence="1 2">
    <name type="scientific">Echinimonas agarilytica</name>
    <dbReference type="NCBI Taxonomy" id="1215918"/>
    <lineage>
        <taxon>Bacteria</taxon>
        <taxon>Pseudomonadati</taxon>
        <taxon>Pseudomonadota</taxon>
        <taxon>Gammaproteobacteria</taxon>
        <taxon>Alteromonadales</taxon>
        <taxon>Echinimonadaceae</taxon>
        <taxon>Echinimonas</taxon>
    </lineage>
</organism>
<name>A0AA41W859_9GAMM</name>
<evidence type="ECO:0000313" key="1">
    <source>
        <dbReference type="EMBL" id="MCM2680413.1"/>
    </source>
</evidence>
<comment type="caution">
    <text evidence="1">The sequence shown here is derived from an EMBL/GenBank/DDBJ whole genome shotgun (WGS) entry which is preliminary data.</text>
</comment>
<keyword evidence="2" id="KW-1185">Reference proteome</keyword>
<dbReference type="AlphaFoldDB" id="A0AA41W859"/>
<dbReference type="GO" id="GO:0006260">
    <property type="term" value="P:DNA replication"/>
    <property type="evidence" value="ECO:0007669"/>
    <property type="project" value="InterPro"/>
</dbReference>
<dbReference type="Pfam" id="PF04364">
    <property type="entry name" value="DNA_pol3_chi"/>
    <property type="match status" value="1"/>
</dbReference>
<dbReference type="Gene3D" id="3.40.50.10110">
    <property type="entry name" value="DNA polymerase III subunit chi"/>
    <property type="match status" value="1"/>
</dbReference>
<reference evidence="1 2" key="1">
    <citation type="journal article" date="2013" name="Antonie Van Leeuwenhoek">
        <title>Echinimonas agarilytica gen. nov., sp. nov., a new gammaproteobacterium isolated from the sea urchin Strongylocentrotus intermedius.</title>
        <authorList>
            <person name="Nedashkovskaya O.I."/>
            <person name="Stenkova A.M."/>
            <person name="Zhukova N.V."/>
            <person name="Van Trappen S."/>
            <person name="Lee J.S."/>
            <person name="Kim S.B."/>
        </authorList>
    </citation>
    <scope>NUCLEOTIDE SEQUENCE [LARGE SCALE GENOMIC DNA]</scope>
    <source>
        <strain evidence="1 2">KMM 6351</strain>
    </source>
</reference>
<sequence>MPHSAHFVVMKDEQTEGTAHLVLACSIAQHYANKGLKLYVLTDTDEQAAAIDDLLFALPTEQFVAHAQVQFAPRYGAPVLIGSSTPQNFVPLLINLSAKGPMNAVKCRHIIDLVPSEPTLKQQARDRYRSYQGFGIAPTNGSEQDFPAFN</sequence>
<dbReference type="PANTHER" id="PTHR38767:SF1">
    <property type="entry name" value="DNA POLYMERASE III SUBUNIT CHI"/>
    <property type="match status" value="1"/>
</dbReference>
<accession>A0AA41W859</accession>
<dbReference type="SUPFAM" id="SSF102400">
    <property type="entry name" value="DNA polymerase III chi subunit"/>
    <property type="match status" value="1"/>
</dbReference>
<protein>
    <submittedName>
        <fullName evidence="1">DNA polymerase III subunit chi</fullName>
    </submittedName>
</protein>
<dbReference type="Proteomes" id="UP001165393">
    <property type="component" value="Unassembled WGS sequence"/>
</dbReference>
<dbReference type="EMBL" id="JAMQGP010000006">
    <property type="protein sequence ID" value="MCM2680413.1"/>
    <property type="molecule type" value="Genomic_DNA"/>
</dbReference>
<dbReference type="InterPro" id="IPR007459">
    <property type="entry name" value="DNA_pol3_chi"/>
</dbReference>
<dbReference type="GO" id="GO:0032298">
    <property type="term" value="P:positive regulation of DNA-templated DNA replication initiation"/>
    <property type="evidence" value="ECO:0007669"/>
    <property type="project" value="TreeGrafter"/>
</dbReference>
<evidence type="ECO:0000313" key="2">
    <source>
        <dbReference type="Proteomes" id="UP001165393"/>
    </source>
</evidence>
<dbReference type="GO" id="GO:0003677">
    <property type="term" value="F:DNA binding"/>
    <property type="evidence" value="ECO:0007669"/>
    <property type="project" value="InterPro"/>
</dbReference>